<evidence type="ECO:0008006" key="12">
    <source>
        <dbReference type="Google" id="ProtNLM"/>
    </source>
</evidence>
<comment type="similarity">
    <text evidence="2">Belongs to the eukaryotic ATPase subunit F6 family.</text>
</comment>
<proteinExistence type="inferred from homology"/>
<dbReference type="PANTHER" id="PTHR12441:SF10">
    <property type="entry name" value="ATP SYNTHASE-COUPLING FACTOR 6, MITOCHONDRIAL"/>
    <property type="match status" value="1"/>
</dbReference>
<accession>A0ABD0YYB1</accession>
<keyword evidence="8" id="KW-0496">Mitochondrion</keyword>
<evidence type="ECO:0000256" key="4">
    <source>
        <dbReference type="ARBA" id="ARBA00022547"/>
    </source>
</evidence>
<evidence type="ECO:0000256" key="3">
    <source>
        <dbReference type="ARBA" id="ARBA00022448"/>
    </source>
</evidence>
<organism evidence="10 11">
    <name type="scientific">Ranatra chinensis</name>
    <dbReference type="NCBI Taxonomy" id="642074"/>
    <lineage>
        <taxon>Eukaryota</taxon>
        <taxon>Metazoa</taxon>
        <taxon>Ecdysozoa</taxon>
        <taxon>Arthropoda</taxon>
        <taxon>Hexapoda</taxon>
        <taxon>Insecta</taxon>
        <taxon>Pterygota</taxon>
        <taxon>Neoptera</taxon>
        <taxon>Paraneoptera</taxon>
        <taxon>Hemiptera</taxon>
        <taxon>Heteroptera</taxon>
        <taxon>Panheteroptera</taxon>
        <taxon>Nepomorpha</taxon>
        <taxon>Nepidae</taxon>
        <taxon>Ranatrinae</taxon>
        <taxon>Ranatra</taxon>
    </lineage>
</organism>
<protein>
    <recommendedName>
        <fullName evidence="12">ATP synthase-coupling factor 6, mitochondrial</fullName>
    </recommendedName>
</protein>
<keyword evidence="4" id="KW-0138">CF(0)</keyword>
<evidence type="ECO:0000256" key="6">
    <source>
        <dbReference type="ARBA" id="ARBA00022792"/>
    </source>
</evidence>
<sequence length="132" mass="15412">MAKIRSFFSENIHRRKMFFSIASIPVGRVLGSLGRRSVHVSEASLWSAQALDPVQKLFVEKIREYAEKQKNSGNRIVDPTPETEKETEIQMRYLNAKFGNVNYEMMSKFPEFNFTDPKLDPIDVQRPERKKM</sequence>
<evidence type="ECO:0000256" key="9">
    <source>
        <dbReference type="ARBA" id="ARBA00023136"/>
    </source>
</evidence>
<evidence type="ECO:0000256" key="7">
    <source>
        <dbReference type="ARBA" id="ARBA00023065"/>
    </source>
</evidence>
<keyword evidence="7" id="KW-0406">Ion transport</keyword>
<dbReference type="EMBL" id="JBFDAA010000009">
    <property type="protein sequence ID" value="KAL1128813.1"/>
    <property type="molecule type" value="Genomic_DNA"/>
</dbReference>
<dbReference type="GO" id="GO:0005743">
    <property type="term" value="C:mitochondrial inner membrane"/>
    <property type="evidence" value="ECO:0007669"/>
    <property type="project" value="UniProtKB-SubCell"/>
</dbReference>
<keyword evidence="5" id="KW-0375">Hydrogen ion transport</keyword>
<dbReference type="AlphaFoldDB" id="A0ABD0YYB1"/>
<keyword evidence="3" id="KW-0813">Transport</keyword>
<dbReference type="Pfam" id="PF05511">
    <property type="entry name" value="ATP-synt_F6"/>
    <property type="match status" value="1"/>
</dbReference>
<name>A0ABD0YYB1_9HEMI</name>
<comment type="caution">
    <text evidence="10">The sequence shown here is derived from an EMBL/GenBank/DDBJ whole genome shotgun (WGS) entry which is preliminary data.</text>
</comment>
<comment type="subcellular location">
    <subcellularLocation>
        <location evidence="1">Mitochondrion inner membrane</location>
    </subcellularLocation>
</comment>
<dbReference type="InterPro" id="IPR036204">
    <property type="entry name" value="ATP_synth_f6_sf_mt"/>
</dbReference>
<dbReference type="Proteomes" id="UP001558652">
    <property type="component" value="Unassembled WGS sequence"/>
</dbReference>
<keyword evidence="9" id="KW-0472">Membrane</keyword>
<dbReference type="GO" id="GO:0045259">
    <property type="term" value="C:proton-transporting ATP synthase complex"/>
    <property type="evidence" value="ECO:0007669"/>
    <property type="project" value="UniProtKB-KW"/>
</dbReference>
<evidence type="ECO:0000256" key="5">
    <source>
        <dbReference type="ARBA" id="ARBA00022781"/>
    </source>
</evidence>
<gene>
    <name evidence="10" type="ORF">AAG570_013347</name>
</gene>
<evidence type="ECO:0000256" key="2">
    <source>
        <dbReference type="ARBA" id="ARBA00007346"/>
    </source>
</evidence>
<reference evidence="10 11" key="1">
    <citation type="submission" date="2024-07" db="EMBL/GenBank/DDBJ databases">
        <title>Chromosome-level genome assembly of the water stick insect Ranatra chinensis (Heteroptera: Nepidae).</title>
        <authorList>
            <person name="Liu X."/>
        </authorList>
    </citation>
    <scope>NUCLEOTIDE SEQUENCE [LARGE SCALE GENOMIC DNA]</scope>
    <source>
        <strain evidence="10">Cailab_2021Rc</strain>
        <tissue evidence="10">Muscle</tissue>
    </source>
</reference>
<dbReference type="GO" id="GO:1902600">
    <property type="term" value="P:proton transmembrane transport"/>
    <property type="evidence" value="ECO:0007669"/>
    <property type="project" value="UniProtKB-KW"/>
</dbReference>
<dbReference type="SUPFAM" id="SSF111357">
    <property type="entry name" value="Mitochondrial ATP synthase coupling factor 6"/>
    <property type="match status" value="1"/>
</dbReference>
<dbReference type="InterPro" id="IPR008387">
    <property type="entry name" value="ATP_synth_f6_mt"/>
</dbReference>
<evidence type="ECO:0000313" key="11">
    <source>
        <dbReference type="Proteomes" id="UP001558652"/>
    </source>
</evidence>
<dbReference type="PANTHER" id="PTHR12441">
    <property type="entry name" value="ATP SYNTHASE COUPLING FACTOR 6, MITOCHONDRIAL"/>
    <property type="match status" value="1"/>
</dbReference>
<keyword evidence="11" id="KW-1185">Reference proteome</keyword>
<evidence type="ECO:0000313" key="10">
    <source>
        <dbReference type="EMBL" id="KAL1128813.1"/>
    </source>
</evidence>
<evidence type="ECO:0000256" key="1">
    <source>
        <dbReference type="ARBA" id="ARBA00004273"/>
    </source>
</evidence>
<keyword evidence="6" id="KW-0999">Mitochondrion inner membrane</keyword>
<dbReference type="Gene3D" id="1.10.246.110">
    <property type="entry name" value="Mitochondrial ATP synthase-coupling factor 6"/>
    <property type="match status" value="1"/>
</dbReference>
<dbReference type="FunFam" id="1.10.246.110:FF:000001">
    <property type="entry name" value="ATP synthase-coupling factor 6, mitochondrial"/>
    <property type="match status" value="1"/>
</dbReference>
<evidence type="ECO:0000256" key="8">
    <source>
        <dbReference type="ARBA" id="ARBA00023128"/>
    </source>
</evidence>